<evidence type="ECO:0000256" key="4">
    <source>
        <dbReference type="ARBA" id="ARBA00022475"/>
    </source>
</evidence>
<keyword evidence="14" id="KW-1185">Reference proteome</keyword>
<sequence>MALFGTAVAAALFAGNNQGTVTLYWPPYRVDVSLNLVLLVLALAFVTLHLALRALSGLFSIPLQAKRWRLLQKERAIHTALLDAALHLVAGRFVRARKAAELVVTLEESVRAGDENVVQAARLRTLSHLLAAESAHALQDRTVRDQHFQLALEHTHLRAAQDARDGVHMRAARWAFDDRDPGAAMQWLDQLPQGTARRTIALRLRFKVARQAGKARMALDASRLLTKHRAFSEVAGAGIARGLVLEMIRSAHDPAQLQREWDHLDPAEQRIPEVALEAAERCLALGGDVAVSRLWVHPLWQAMSQRLDALSPALRLRLIRVLEKGFAVAAGAPDAAWLARIESLQLSNPADPVLQYLAGVMCARLELWGKAQQLLRQSLSMLKDKELKRDAWRALAELAEQRQDTAAAAQAYKEAAKA</sequence>
<keyword evidence="7 11" id="KW-1133">Transmembrane helix</keyword>
<comment type="caution">
    <text evidence="13">The sequence shown here is derived from an EMBL/GenBank/DDBJ whole genome shotgun (WGS) entry which is preliminary data.</text>
</comment>
<evidence type="ECO:0000256" key="6">
    <source>
        <dbReference type="ARBA" id="ARBA00022692"/>
    </source>
</evidence>
<dbReference type="Gene3D" id="1.25.40.10">
    <property type="entry name" value="Tetratricopeptide repeat domain"/>
    <property type="match status" value="1"/>
</dbReference>
<dbReference type="InterPro" id="IPR010817">
    <property type="entry name" value="HemY_N"/>
</dbReference>
<dbReference type="Pfam" id="PF07219">
    <property type="entry name" value="HemY_N"/>
    <property type="match status" value="1"/>
</dbReference>
<protein>
    <submittedName>
        <fullName evidence="13">HemY protein</fullName>
    </submittedName>
</protein>
<evidence type="ECO:0000256" key="11">
    <source>
        <dbReference type="SAM" id="Phobius"/>
    </source>
</evidence>
<evidence type="ECO:0000256" key="8">
    <source>
        <dbReference type="ARBA" id="ARBA00023136"/>
    </source>
</evidence>
<evidence type="ECO:0000313" key="14">
    <source>
        <dbReference type="Proteomes" id="UP001268089"/>
    </source>
</evidence>
<dbReference type="InterPro" id="IPR011990">
    <property type="entry name" value="TPR-like_helical_dom_sf"/>
</dbReference>
<accession>A0ABU1ZN75</accession>
<dbReference type="NCBIfam" id="TIGR00540">
    <property type="entry name" value="TPR_hemY_coli"/>
    <property type="match status" value="1"/>
</dbReference>
<feature type="coiled-coil region" evidence="10">
    <location>
        <begin position="382"/>
        <end position="415"/>
    </location>
</feature>
<reference evidence="13 14" key="1">
    <citation type="submission" date="2023-07" db="EMBL/GenBank/DDBJ databases">
        <title>Sorghum-associated microbial communities from plants grown in Nebraska, USA.</title>
        <authorList>
            <person name="Schachtman D."/>
        </authorList>
    </citation>
    <scope>NUCLEOTIDE SEQUENCE [LARGE SCALE GENOMIC DNA]</scope>
    <source>
        <strain evidence="13 14">BE308</strain>
    </source>
</reference>
<keyword evidence="9" id="KW-0627">Porphyrin biosynthesis</keyword>
<evidence type="ECO:0000256" key="3">
    <source>
        <dbReference type="ARBA" id="ARBA00004744"/>
    </source>
</evidence>
<name>A0ABU1ZN75_9BURK</name>
<keyword evidence="4" id="KW-1003">Cell membrane</keyword>
<comment type="function">
    <text evidence="1">Involved in a late step of protoheme IX synthesis.</text>
</comment>
<evidence type="ECO:0000313" key="13">
    <source>
        <dbReference type="EMBL" id="MDR7306401.1"/>
    </source>
</evidence>
<keyword evidence="6 11" id="KW-0812">Transmembrane</keyword>
<dbReference type="EMBL" id="JAVDXO010000003">
    <property type="protein sequence ID" value="MDR7306401.1"/>
    <property type="molecule type" value="Genomic_DNA"/>
</dbReference>
<evidence type="ECO:0000259" key="12">
    <source>
        <dbReference type="Pfam" id="PF07219"/>
    </source>
</evidence>
<keyword evidence="10" id="KW-0175">Coiled coil</keyword>
<evidence type="ECO:0000256" key="2">
    <source>
        <dbReference type="ARBA" id="ARBA00004429"/>
    </source>
</evidence>
<keyword evidence="8 11" id="KW-0472">Membrane</keyword>
<feature type="transmembrane region" description="Helical" evidence="11">
    <location>
        <begin position="34"/>
        <end position="55"/>
    </location>
</feature>
<evidence type="ECO:0000256" key="7">
    <source>
        <dbReference type="ARBA" id="ARBA00022989"/>
    </source>
</evidence>
<evidence type="ECO:0000256" key="5">
    <source>
        <dbReference type="ARBA" id="ARBA00022519"/>
    </source>
</evidence>
<dbReference type="Proteomes" id="UP001268089">
    <property type="component" value="Unassembled WGS sequence"/>
</dbReference>
<comment type="subcellular location">
    <subcellularLocation>
        <location evidence="2">Cell inner membrane</location>
        <topology evidence="2">Multi-pass membrane protein</topology>
    </subcellularLocation>
</comment>
<proteinExistence type="predicted"/>
<keyword evidence="5" id="KW-0997">Cell inner membrane</keyword>
<comment type="pathway">
    <text evidence="3">Porphyrin-containing compound metabolism; protoheme biosynthesis.</text>
</comment>
<feature type="domain" description="HemY N-terminal" evidence="12">
    <location>
        <begin position="19"/>
        <end position="107"/>
    </location>
</feature>
<dbReference type="InterPro" id="IPR005254">
    <property type="entry name" value="Heme_biosyn_assoc_TPR_pro"/>
</dbReference>
<evidence type="ECO:0000256" key="1">
    <source>
        <dbReference type="ARBA" id="ARBA00002962"/>
    </source>
</evidence>
<gene>
    <name evidence="13" type="ORF">J2X15_001684</name>
</gene>
<organism evidence="13 14">
    <name type="scientific">Rhodoferax saidenbachensis</name>
    <dbReference type="NCBI Taxonomy" id="1484693"/>
    <lineage>
        <taxon>Bacteria</taxon>
        <taxon>Pseudomonadati</taxon>
        <taxon>Pseudomonadota</taxon>
        <taxon>Betaproteobacteria</taxon>
        <taxon>Burkholderiales</taxon>
        <taxon>Comamonadaceae</taxon>
        <taxon>Rhodoferax</taxon>
    </lineage>
</organism>
<evidence type="ECO:0000256" key="10">
    <source>
        <dbReference type="SAM" id="Coils"/>
    </source>
</evidence>
<evidence type="ECO:0000256" key="9">
    <source>
        <dbReference type="ARBA" id="ARBA00023244"/>
    </source>
</evidence>